<feature type="non-terminal residue" evidence="1">
    <location>
        <position position="1"/>
    </location>
</feature>
<comment type="caution">
    <text evidence="1">The sequence shown here is derived from an EMBL/GenBank/DDBJ whole genome shotgun (WGS) entry which is preliminary data.</text>
</comment>
<proteinExistence type="predicted"/>
<reference evidence="1 2" key="1">
    <citation type="journal article" date="2013" name="Proc. Natl. Acad. Sci. U.S.A.">
        <title>The king cobra genome reveals dynamic gene evolution and adaptation in the snake venom system.</title>
        <authorList>
            <person name="Vonk F.J."/>
            <person name="Casewell N.R."/>
            <person name="Henkel C.V."/>
            <person name="Heimberg A.M."/>
            <person name="Jansen H.J."/>
            <person name="McCleary R.J."/>
            <person name="Kerkkamp H.M."/>
            <person name="Vos R.A."/>
            <person name="Guerreiro I."/>
            <person name="Calvete J.J."/>
            <person name="Wuster W."/>
            <person name="Woods A.E."/>
            <person name="Logan J.M."/>
            <person name="Harrison R.A."/>
            <person name="Castoe T.A."/>
            <person name="de Koning A.P."/>
            <person name="Pollock D.D."/>
            <person name="Yandell M."/>
            <person name="Calderon D."/>
            <person name="Renjifo C."/>
            <person name="Currier R.B."/>
            <person name="Salgado D."/>
            <person name="Pla D."/>
            <person name="Sanz L."/>
            <person name="Hyder A.S."/>
            <person name="Ribeiro J.M."/>
            <person name="Arntzen J.W."/>
            <person name="van den Thillart G.E."/>
            <person name="Boetzer M."/>
            <person name="Pirovano W."/>
            <person name="Dirks R.P."/>
            <person name="Spaink H.P."/>
            <person name="Duboule D."/>
            <person name="McGlinn E."/>
            <person name="Kini R.M."/>
            <person name="Richardson M.K."/>
        </authorList>
    </citation>
    <scope>NUCLEOTIDE SEQUENCE</scope>
    <source>
        <tissue evidence="1">Blood</tissue>
    </source>
</reference>
<sequence length="154" mass="16979">MIGILSKSALVKITLNKMSCYPNPSCYDPCRAKSFSSGSSGLKRRTRWSSGSCYGSYGRGVRYIPSCGYGYGGYQSPAHGGICYQPIRYDCGYGYGYGNKYCPPVCYGGYGSGGYDYGCKYGGLYGRRQSICYDPCYGPRYQYGSRRGSFCWPC</sequence>
<name>V8NHR1_OPHHA</name>
<dbReference type="Proteomes" id="UP000018936">
    <property type="component" value="Unassembled WGS sequence"/>
</dbReference>
<evidence type="ECO:0000313" key="1">
    <source>
        <dbReference type="EMBL" id="ETE61082.1"/>
    </source>
</evidence>
<dbReference type="EMBL" id="AZIM01004187">
    <property type="protein sequence ID" value="ETE61082.1"/>
    <property type="molecule type" value="Genomic_DNA"/>
</dbReference>
<organism evidence="1 2">
    <name type="scientific">Ophiophagus hannah</name>
    <name type="common">King cobra</name>
    <name type="synonym">Naja hannah</name>
    <dbReference type="NCBI Taxonomy" id="8665"/>
    <lineage>
        <taxon>Eukaryota</taxon>
        <taxon>Metazoa</taxon>
        <taxon>Chordata</taxon>
        <taxon>Craniata</taxon>
        <taxon>Vertebrata</taxon>
        <taxon>Euteleostomi</taxon>
        <taxon>Lepidosauria</taxon>
        <taxon>Squamata</taxon>
        <taxon>Bifurcata</taxon>
        <taxon>Unidentata</taxon>
        <taxon>Episquamata</taxon>
        <taxon>Toxicofera</taxon>
        <taxon>Serpentes</taxon>
        <taxon>Colubroidea</taxon>
        <taxon>Elapidae</taxon>
        <taxon>Elapinae</taxon>
        <taxon>Ophiophagus</taxon>
    </lineage>
</organism>
<accession>V8NHR1</accession>
<dbReference type="AlphaFoldDB" id="V8NHR1"/>
<evidence type="ECO:0000313" key="2">
    <source>
        <dbReference type="Proteomes" id="UP000018936"/>
    </source>
</evidence>
<keyword evidence="2" id="KW-1185">Reference proteome</keyword>
<gene>
    <name evidence="1" type="primary">Krtap16-7</name>
    <name evidence="1" type="ORF">L345_13171</name>
</gene>
<protein>
    <submittedName>
        <fullName evidence="1">Keratin-associated protein 16-7</fullName>
    </submittedName>
</protein>